<dbReference type="AlphaFoldDB" id="A0A9J6AT50"/>
<reference evidence="1 2" key="1">
    <citation type="submission" date="2020-09" db="EMBL/GenBank/DDBJ databases">
        <title>De no assembly of potato wild relative species, Solanum commersonii.</title>
        <authorList>
            <person name="Cho K."/>
        </authorList>
    </citation>
    <scope>NUCLEOTIDE SEQUENCE [LARGE SCALE GENOMIC DNA]</scope>
    <source>
        <strain evidence="1">LZ3.2</strain>
        <tissue evidence="1">Leaf</tissue>
    </source>
</reference>
<keyword evidence="2" id="KW-1185">Reference proteome</keyword>
<comment type="caution">
    <text evidence="1">The sequence shown here is derived from an EMBL/GenBank/DDBJ whole genome shotgun (WGS) entry which is preliminary data.</text>
</comment>
<dbReference type="Proteomes" id="UP000824120">
    <property type="component" value="Chromosome 2"/>
</dbReference>
<name>A0A9J6AT50_SOLCO</name>
<evidence type="ECO:0000313" key="2">
    <source>
        <dbReference type="Proteomes" id="UP000824120"/>
    </source>
</evidence>
<protein>
    <submittedName>
        <fullName evidence="1">Uncharacterized protein</fullName>
    </submittedName>
</protein>
<evidence type="ECO:0000313" key="1">
    <source>
        <dbReference type="EMBL" id="KAG5627728.1"/>
    </source>
</evidence>
<proteinExistence type="predicted"/>
<dbReference type="EMBL" id="JACXVP010000002">
    <property type="protein sequence ID" value="KAG5627728.1"/>
    <property type="molecule type" value="Genomic_DNA"/>
</dbReference>
<gene>
    <name evidence="1" type="ORF">H5410_012946</name>
</gene>
<organism evidence="1 2">
    <name type="scientific">Solanum commersonii</name>
    <name type="common">Commerson's wild potato</name>
    <name type="synonym">Commerson's nightshade</name>
    <dbReference type="NCBI Taxonomy" id="4109"/>
    <lineage>
        <taxon>Eukaryota</taxon>
        <taxon>Viridiplantae</taxon>
        <taxon>Streptophyta</taxon>
        <taxon>Embryophyta</taxon>
        <taxon>Tracheophyta</taxon>
        <taxon>Spermatophyta</taxon>
        <taxon>Magnoliopsida</taxon>
        <taxon>eudicotyledons</taxon>
        <taxon>Gunneridae</taxon>
        <taxon>Pentapetalae</taxon>
        <taxon>asterids</taxon>
        <taxon>lamiids</taxon>
        <taxon>Solanales</taxon>
        <taxon>Solanaceae</taxon>
        <taxon>Solanoideae</taxon>
        <taxon>Solaneae</taxon>
        <taxon>Solanum</taxon>
    </lineage>
</organism>
<sequence>MGRPSRPTNSITKVLTDVHEKFRQKSRRNSGSPKNLWTITHENWQNSGFTCSGAHLTLKMGWFGHRDQLAP</sequence>
<accession>A0A9J6AT50</accession>